<dbReference type="EMBL" id="RCSX01000003">
    <property type="protein sequence ID" value="KAF7937296.1"/>
    <property type="molecule type" value="Genomic_DNA"/>
</dbReference>
<dbReference type="RefSeq" id="XP_038814214.1">
    <property type="nucleotide sequence ID" value="XM_038949229.1"/>
</dbReference>
<evidence type="ECO:0000256" key="1">
    <source>
        <dbReference type="SAM" id="MobiDB-lite"/>
    </source>
</evidence>
<accession>A0ABQ7IYC7</accession>
<organism evidence="2 3">
    <name type="scientific">Botrytis deweyae</name>
    <dbReference type="NCBI Taxonomy" id="2478750"/>
    <lineage>
        <taxon>Eukaryota</taxon>
        <taxon>Fungi</taxon>
        <taxon>Dikarya</taxon>
        <taxon>Ascomycota</taxon>
        <taxon>Pezizomycotina</taxon>
        <taxon>Leotiomycetes</taxon>
        <taxon>Helotiales</taxon>
        <taxon>Sclerotiniaceae</taxon>
        <taxon>Botrytis</taxon>
    </lineage>
</organism>
<reference evidence="2 3" key="1">
    <citation type="journal article" date="2020" name="Genome Biol. Evol.">
        <title>Comparative genomics of Sclerotiniaceae.</title>
        <authorList>
            <person name="Valero Jimenez C.A."/>
            <person name="Steentjes M."/>
            <person name="Scholten O.E."/>
            <person name="Van Kan J.A.L."/>
        </authorList>
    </citation>
    <scope>NUCLEOTIDE SEQUENCE [LARGE SCALE GENOMIC DNA]</scope>
    <source>
        <strain evidence="2 3">B1</strain>
    </source>
</reference>
<sequence length="585" mass="67079">MSRIEKRSTRKVLQKQSQRIDRDNGQSSEKNAPQAVIRKRKAPLAAASTSTLGRMPLEILGEILKYLLLNPELGTASCVHRDEGWGSKIKYELQPSILRVCKEFHAIGVEILYEKNRFFIECVLSNQDHLLHRCALTRFCEIPSAECFYPSDKLATNHLRTVPGVKRIKHWKILIAPMRSSARNNVANLCRSICQNGIKSMEIAIGPWDILEHPSLLEGGPRESAEVNRVTAERLQDVLSPLEILRCVGRVVIRGADPEEVPDFLFEGDRRNYDFYSWSLGVEWRETTPCGRVLLPETMYLANLIALVQGDSEVELFHKMYYAFLNYAQAFERIYEFRNQMAVDHLQLYRSPYLAENPFCGTHPVESALLKALRMQTNKEVGVQDISEFRILRSNAIRFLERQYRKIQQAANDLVRFVKDQKVSGGLLDPAQSPAFGLSPGVQSEGLVLLKCYAESFNRDLTTATKLAICRLNGRYEKRFELLPREVAIREFTNAYRGGDVKGFVVNFECAVNDMDTQYLAIRNAKKRLFEWDLKGPGHTAEIDVEPLSWDESNEWDKVEPDMDVRNLWKLELPQPYKSPYSNNI</sequence>
<evidence type="ECO:0000313" key="3">
    <source>
        <dbReference type="Proteomes" id="UP000783213"/>
    </source>
</evidence>
<evidence type="ECO:0000313" key="2">
    <source>
        <dbReference type="EMBL" id="KAF7937296.1"/>
    </source>
</evidence>
<evidence type="ECO:0008006" key="4">
    <source>
        <dbReference type="Google" id="ProtNLM"/>
    </source>
</evidence>
<name>A0ABQ7IYC7_9HELO</name>
<keyword evidence="3" id="KW-1185">Reference proteome</keyword>
<comment type="caution">
    <text evidence="2">The sequence shown here is derived from an EMBL/GenBank/DDBJ whole genome shotgun (WGS) entry which is preliminary data.</text>
</comment>
<proteinExistence type="predicted"/>
<protein>
    <recommendedName>
        <fullName evidence="4">F-box domain-containing protein</fullName>
    </recommendedName>
</protein>
<dbReference type="GeneID" id="62228384"/>
<feature type="region of interest" description="Disordered" evidence="1">
    <location>
        <begin position="1"/>
        <end position="34"/>
    </location>
</feature>
<dbReference type="Proteomes" id="UP000783213">
    <property type="component" value="Unassembled WGS sequence"/>
</dbReference>
<gene>
    <name evidence="2" type="ORF">EAE98_001610</name>
</gene>